<dbReference type="Pfam" id="PF00027">
    <property type="entry name" value="cNMP_binding"/>
    <property type="match status" value="1"/>
</dbReference>
<dbReference type="PANTHER" id="PTHR24567:SF74">
    <property type="entry name" value="HTH-TYPE TRANSCRIPTIONAL REGULATOR ARCR"/>
    <property type="match status" value="1"/>
</dbReference>
<keyword evidence="3" id="KW-1185">Reference proteome</keyword>
<gene>
    <name evidence="2" type="ORF">JJB11_03635</name>
</gene>
<reference evidence="2" key="1">
    <citation type="journal article" date="2012" name="J. Microbiol. Biotechnol.">
        <title>Ramlibacter ginsenosidimutans sp. nov., with ginsenoside-converting activity.</title>
        <authorList>
            <person name="Wang L."/>
            <person name="An D.S."/>
            <person name="Kim S.G."/>
            <person name="Jin F.X."/>
            <person name="Kim S.C."/>
            <person name="Lee S.T."/>
            <person name="Im W.T."/>
        </authorList>
    </citation>
    <scope>NUCLEOTIDE SEQUENCE</scope>
    <source>
        <strain evidence="2">KACC 17527</strain>
    </source>
</reference>
<dbReference type="InterPro" id="IPR018490">
    <property type="entry name" value="cNMP-bd_dom_sf"/>
</dbReference>
<dbReference type="SMART" id="SM00100">
    <property type="entry name" value="cNMP"/>
    <property type="match status" value="1"/>
</dbReference>
<dbReference type="EMBL" id="JAEPWM010000001">
    <property type="protein sequence ID" value="MBK6005173.1"/>
    <property type="molecule type" value="Genomic_DNA"/>
</dbReference>
<dbReference type="InterPro" id="IPR050397">
    <property type="entry name" value="Env_Response_Regulators"/>
</dbReference>
<dbReference type="RefSeq" id="WP_201166525.1">
    <property type="nucleotide sequence ID" value="NZ_JAEPWM010000001.1"/>
</dbReference>
<dbReference type="InterPro" id="IPR014710">
    <property type="entry name" value="RmlC-like_jellyroll"/>
</dbReference>
<dbReference type="Proteomes" id="UP000630528">
    <property type="component" value="Unassembled WGS sequence"/>
</dbReference>
<dbReference type="Gene3D" id="2.60.120.10">
    <property type="entry name" value="Jelly Rolls"/>
    <property type="match status" value="1"/>
</dbReference>
<evidence type="ECO:0000259" key="1">
    <source>
        <dbReference type="PROSITE" id="PS50042"/>
    </source>
</evidence>
<dbReference type="SUPFAM" id="SSF51206">
    <property type="entry name" value="cAMP-binding domain-like"/>
    <property type="match status" value="1"/>
</dbReference>
<dbReference type="PROSITE" id="PS50042">
    <property type="entry name" value="CNMP_BINDING_3"/>
    <property type="match status" value="1"/>
</dbReference>
<evidence type="ECO:0000313" key="2">
    <source>
        <dbReference type="EMBL" id="MBK6005173.1"/>
    </source>
</evidence>
<protein>
    <submittedName>
        <fullName evidence="2">Cyclic nucleotide-binding domain-containing protein</fullName>
    </submittedName>
</protein>
<dbReference type="InterPro" id="IPR000595">
    <property type="entry name" value="cNMP-bd_dom"/>
</dbReference>
<accession>A0A934TPZ5</accession>
<dbReference type="CDD" id="cd00038">
    <property type="entry name" value="CAP_ED"/>
    <property type="match status" value="1"/>
</dbReference>
<evidence type="ECO:0000313" key="3">
    <source>
        <dbReference type="Proteomes" id="UP000630528"/>
    </source>
</evidence>
<organism evidence="2 3">
    <name type="scientific">Ramlibacter ginsenosidimutans</name>
    <dbReference type="NCBI Taxonomy" id="502333"/>
    <lineage>
        <taxon>Bacteria</taxon>
        <taxon>Pseudomonadati</taxon>
        <taxon>Pseudomonadota</taxon>
        <taxon>Betaproteobacteria</taxon>
        <taxon>Burkholderiales</taxon>
        <taxon>Comamonadaceae</taxon>
        <taxon>Ramlibacter</taxon>
    </lineage>
</organism>
<feature type="domain" description="Cyclic nucleotide-binding" evidence="1">
    <location>
        <begin position="54"/>
        <end position="129"/>
    </location>
</feature>
<name>A0A934TPZ5_9BURK</name>
<comment type="caution">
    <text evidence="2">The sequence shown here is derived from an EMBL/GenBank/DDBJ whole genome shotgun (WGS) entry which is preliminary data.</text>
</comment>
<dbReference type="GO" id="GO:0003700">
    <property type="term" value="F:DNA-binding transcription factor activity"/>
    <property type="evidence" value="ECO:0007669"/>
    <property type="project" value="TreeGrafter"/>
</dbReference>
<proteinExistence type="predicted"/>
<dbReference type="PANTHER" id="PTHR24567">
    <property type="entry name" value="CRP FAMILY TRANSCRIPTIONAL REGULATORY PROTEIN"/>
    <property type="match status" value="1"/>
</dbReference>
<sequence>MLHTQHQNLHRDTSAIAAACRRNRGYDSTRLTAETWELLSSELMLESTTARTDLIREGENDGSLLFLESGLLRVYCTDKQRRLQLAVIAPGSIVGEGGFFAPSEVRTASVEAIEPSTIWRLTRGSFEALTVREPEAALSVALYAANVMRARMLSVAGRLLIV</sequence>
<dbReference type="AlphaFoldDB" id="A0A934TPZ5"/>
<dbReference type="GO" id="GO:0005829">
    <property type="term" value="C:cytosol"/>
    <property type="evidence" value="ECO:0007669"/>
    <property type="project" value="TreeGrafter"/>
</dbReference>
<reference evidence="2" key="2">
    <citation type="submission" date="2021-01" db="EMBL/GenBank/DDBJ databases">
        <authorList>
            <person name="Kang M."/>
        </authorList>
    </citation>
    <scope>NUCLEOTIDE SEQUENCE</scope>
    <source>
        <strain evidence="2">KACC 17527</strain>
    </source>
</reference>